<evidence type="ECO:0000313" key="2">
    <source>
        <dbReference type="Proteomes" id="UP001198983"/>
    </source>
</evidence>
<gene>
    <name evidence="1" type="ORF">JW646_01380</name>
</gene>
<keyword evidence="2" id="KW-1185">Reference proteome</keyword>
<dbReference type="AlphaFoldDB" id="A0AAX2ZFP9"/>
<name>A0AAX2ZFP9_9FIRM</name>
<dbReference type="Proteomes" id="UP001198983">
    <property type="component" value="Chromosome"/>
</dbReference>
<proteinExistence type="predicted"/>
<accession>A0AAX2ZFP9</accession>
<dbReference type="EMBL" id="CP081135">
    <property type="protein sequence ID" value="UEL48129.1"/>
    <property type="molecule type" value="Genomic_DNA"/>
</dbReference>
<reference evidence="1 2" key="1">
    <citation type="journal article" date="2023" name="Int. J. Syst. Evol. Microbiol.">
        <title>Terrisporobacter hibernicus sp. nov., isolated from bovine faeces in Northern Ireland.</title>
        <authorList>
            <person name="Mitchell M."/>
            <person name="Nguyen S.V."/>
            <person name="Connor M."/>
            <person name="Fairley D.J."/>
            <person name="Donoghue O."/>
            <person name="Marshall H."/>
            <person name="Koolman L."/>
            <person name="McMullan G."/>
            <person name="Schaffer K.E."/>
            <person name="McGrath J.W."/>
            <person name="Fanning S."/>
        </authorList>
    </citation>
    <scope>NUCLEOTIDE SEQUENCE [LARGE SCALE GENOMIC DNA]</scope>
    <source>
        <strain evidence="1 2">MCA3</strain>
    </source>
</reference>
<evidence type="ECO:0000313" key="1">
    <source>
        <dbReference type="EMBL" id="UEL48129.1"/>
    </source>
</evidence>
<protein>
    <submittedName>
        <fullName evidence="1">Uncharacterized protein</fullName>
    </submittedName>
</protein>
<sequence>MIKGDSKLLSIEEVEFDLNRCEEVLKNNDYMEVVIAIEELQDKYRNKINNISENENNVVWNYSKKDLEKIKTCLFDYKKEMIKEEKLKNIEERLKDFKLFIKDNNVKYKNDLDEIINLIEDINNKDISLDEKYEKLKICFNLLKKTDRKTSMYILELITLSIK</sequence>
<dbReference type="KEGG" id="tem:JW646_01380"/>
<dbReference type="RefSeq" id="WP_228416301.1">
    <property type="nucleotide sequence ID" value="NZ_CP081135.1"/>
</dbReference>
<organism evidence="1 2">
    <name type="scientific">Terrisporobacter hibernicus</name>
    <dbReference type="NCBI Taxonomy" id="2813371"/>
    <lineage>
        <taxon>Bacteria</taxon>
        <taxon>Bacillati</taxon>
        <taxon>Bacillota</taxon>
        <taxon>Clostridia</taxon>
        <taxon>Peptostreptococcales</taxon>
        <taxon>Peptostreptococcaceae</taxon>
        <taxon>Terrisporobacter</taxon>
    </lineage>
</organism>